<dbReference type="InParanoid" id="A0A0H2RUF2"/>
<dbReference type="EMBL" id="KQ086092">
    <property type="protein sequence ID" value="KLO08426.1"/>
    <property type="molecule type" value="Genomic_DNA"/>
</dbReference>
<organism evidence="2 3">
    <name type="scientific">Schizopora paradoxa</name>
    <dbReference type="NCBI Taxonomy" id="27342"/>
    <lineage>
        <taxon>Eukaryota</taxon>
        <taxon>Fungi</taxon>
        <taxon>Dikarya</taxon>
        <taxon>Basidiomycota</taxon>
        <taxon>Agaricomycotina</taxon>
        <taxon>Agaricomycetes</taxon>
        <taxon>Hymenochaetales</taxon>
        <taxon>Schizoporaceae</taxon>
        <taxon>Schizopora</taxon>
    </lineage>
</organism>
<sequence length="122" mass="13793">MFALNPPFIVLWTLEGKARARGVGETRSKSRLLSPKPIPIPTFMCMFILMSMESPKRGRLLESSVKGSRRGSSRRERKTKREGQGVIAKVREARTRLVVAWIEVGRVDLECVHRVLMSLSVS</sequence>
<dbReference type="AlphaFoldDB" id="A0A0H2RUF2"/>
<name>A0A0H2RUF2_9AGAM</name>
<keyword evidence="3" id="KW-1185">Reference proteome</keyword>
<proteinExistence type="predicted"/>
<evidence type="ECO:0000313" key="3">
    <source>
        <dbReference type="Proteomes" id="UP000053477"/>
    </source>
</evidence>
<accession>A0A0H2RUF2</accession>
<feature type="region of interest" description="Disordered" evidence="1">
    <location>
        <begin position="59"/>
        <end position="84"/>
    </location>
</feature>
<reference evidence="2 3" key="1">
    <citation type="submission" date="2015-04" db="EMBL/GenBank/DDBJ databases">
        <title>Complete genome sequence of Schizopora paradoxa KUC8140, a cosmopolitan wood degrader in East Asia.</title>
        <authorList>
            <consortium name="DOE Joint Genome Institute"/>
            <person name="Min B."/>
            <person name="Park H."/>
            <person name="Jang Y."/>
            <person name="Kim J.-J."/>
            <person name="Kim K.H."/>
            <person name="Pangilinan J."/>
            <person name="Lipzen A."/>
            <person name="Riley R."/>
            <person name="Grigoriev I.V."/>
            <person name="Spatafora J.W."/>
            <person name="Choi I.-G."/>
        </authorList>
    </citation>
    <scope>NUCLEOTIDE SEQUENCE [LARGE SCALE GENOMIC DNA]</scope>
    <source>
        <strain evidence="2 3">KUC8140</strain>
    </source>
</reference>
<protein>
    <submittedName>
        <fullName evidence="2">Uncharacterized protein</fullName>
    </submittedName>
</protein>
<evidence type="ECO:0000256" key="1">
    <source>
        <dbReference type="SAM" id="MobiDB-lite"/>
    </source>
</evidence>
<evidence type="ECO:0000313" key="2">
    <source>
        <dbReference type="EMBL" id="KLO08426.1"/>
    </source>
</evidence>
<dbReference type="Proteomes" id="UP000053477">
    <property type="component" value="Unassembled WGS sequence"/>
</dbReference>
<feature type="compositionally biased region" description="Basic residues" evidence="1">
    <location>
        <begin position="67"/>
        <end position="78"/>
    </location>
</feature>
<gene>
    <name evidence="2" type="ORF">SCHPADRAFT_610289</name>
</gene>